<dbReference type="GO" id="GO:0005524">
    <property type="term" value="F:ATP binding"/>
    <property type="evidence" value="ECO:0007669"/>
    <property type="project" value="UniProtKB-KW"/>
</dbReference>
<protein>
    <recommendedName>
        <fullName evidence="5">DNA 3'-5' helicase</fullName>
        <ecNumber evidence="5">5.6.2.4</ecNumber>
    </recommendedName>
</protein>
<dbReference type="AlphaFoldDB" id="A0A8K0UFP0"/>
<feature type="compositionally biased region" description="Pro residues" evidence="6">
    <location>
        <begin position="433"/>
        <end position="442"/>
    </location>
</feature>
<evidence type="ECO:0000256" key="4">
    <source>
        <dbReference type="ARBA" id="ARBA00034617"/>
    </source>
</evidence>
<dbReference type="Proteomes" id="UP000813824">
    <property type="component" value="Unassembled WGS sequence"/>
</dbReference>
<dbReference type="GO" id="GO:0003676">
    <property type="term" value="F:nucleic acid binding"/>
    <property type="evidence" value="ECO:0007669"/>
    <property type="project" value="InterPro"/>
</dbReference>
<dbReference type="InterPro" id="IPR027417">
    <property type="entry name" value="P-loop_NTPase"/>
</dbReference>
<keyword evidence="10" id="KW-1185">Reference proteome</keyword>
<evidence type="ECO:0000259" key="8">
    <source>
        <dbReference type="PROSITE" id="PS51194"/>
    </source>
</evidence>
<dbReference type="Gene3D" id="3.40.50.300">
    <property type="entry name" value="P-loop containing nucleotide triphosphate hydrolases"/>
    <property type="match status" value="2"/>
</dbReference>
<dbReference type="GO" id="GO:0000724">
    <property type="term" value="P:double-strand break repair via homologous recombination"/>
    <property type="evidence" value="ECO:0007669"/>
    <property type="project" value="TreeGrafter"/>
</dbReference>
<name>A0A8K0UFP0_9AGAR</name>
<dbReference type="GO" id="GO:0016787">
    <property type="term" value="F:hydrolase activity"/>
    <property type="evidence" value="ECO:0007669"/>
    <property type="project" value="UniProtKB-KW"/>
</dbReference>
<dbReference type="InterPro" id="IPR011545">
    <property type="entry name" value="DEAD/DEAH_box_helicase_dom"/>
</dbReference>
<reference evidence="9" key="1">
    <citation type="journal article" date="2021" name="New Phytol.">
        <title>Evolutionary innovations through gain and loss of genes in the ectomycorrhizal Boletales.</title>
        <authorList>
            <person name="Wu G."/>
            <person name="Miyauchi S."/>
            <person name="Morin E."/>
            <person name="Kuo A."/>
            <person name="Drula E."/>
            <person name="Varga T."/>
            <person name="Kohler A."/>
            <person name="Feng B."/>
            <person name="Cao Y."/>
            <person name="Lipzen A."/>
            <person name="Daum C."/>
            <person name="Hundley H."/>
            <person name="Pangilinan J."/>
            <person name="Johnson J."/>
            <person name="Barry K."/>
            <person name="LaButti K."/>
            <person name="Ng V."/>
            <person name="Ahrendt S."/>
            <person name="Min B."/>
            <person name="Choi I.G."/>
            <person name="Park H."/>
            <person name="Plett J.M."/>
            <person name="Magnuson J."/>
            <person name="Spatafora J.W."/>
            <person name="Nagy L.G."/>
            <person name="Henrissat B."/>
            <person name="Grigoriev I.V."/>
            <person name="Yang Z.L."/>
            <person name="Xu J."/>
            <person name="Martin F.M."/>
        </authorList>
    </citation>
    <scope>NUCLEOTIDE SEQUENCE</scope>
    <source>
        <strain evidence="9">KKN 215</strain>
    </source>
</reference>
<evidence type="ECO:0000313" key="10">
    <source>
        <dbReference type="Proteomes" id="UP000813824"/>
    </source>
</evidence>
<dbReference type="PANTHER" id="PTHR13710:SF154">
    <property type="entry name" value="RECQ HELICASE, PUTATIVE (AFU_ORTHOLOGUE AFUA_6G14720)-RELATED"/>
    <property type="match status" value="1"/>
</dbReference>
<comment type="similarity">
    <text evidence="1">Belongs to the helicase family. RecQ subfamily.</text>
</comment>
<evidence type="ECO:0000313" key="9">
    <source>
        <dbReference type="EMBL" id="KAH8081344.1"/>
    </source>
</evidence>
<comment type="catalytic activity">
    <reaction evidence="4">
        <text>Couples ATP hydrolysis with the unwinding of duplex DNA by translocating in the 3'-5' direction.</text>
        <dbReference type="EC" id="5.6.2.4"/>
    </reaction>
</comment>
<dbReference type="Pfam" id="PF00270">
    <property type="entry name" value="DEAD"/>
    <property type="match status" value="1"/>
</dbReference>
<dbReference type="EMBL" id="JAEVFJ010000052">
    <property type="protein sequence ID" value="KAH8081344.1"/>
    <property type="molecule type" value="Genomic_DNA"/>
</dbReference>
<dbReference type="GO" id="GO:0005694">
    <property type="term" value="C:chromosome"/>
    <property type="evidence" value="ECO:0007669"/>
    <property type="project" value="TreeGrafter"/>
</dbReference>
<dbReference type="OrthoDB" id="2507344at2759"/>
<dbReference type="GO" id="GO:0043138">
    <property type="term" value="F:3'-5' DNA helicase activity"/>
    <property type="evidence" value="ECO:0007669"/>
    <property type="project" value="UniProtKB-EC"/>
</dbReference>
<dbReference type="InterPro" id="IPR014001">
    <property type="entry name" value="Helicase_ATP-bd"/>
</dbReference>
<comment type="caution">
    <text evidence="9">The sequence shown here is derived from an EMBL/GenBank/DDBJ whole genome shotgun (WGS) entry which is preliminary data.</text>
</comment>
<feature type="compositionally biased region" description="Pro residues" evidence="6">
    <location>
        <begin position="398"/>
        <end position="421"/>
    </location>
</feature>
<dbReference type="PROSITE" id="PS51194">
    <property type="entry name" value="HELICASE_CTER"/>
    <property type="match status" value="1"/>
</dbReference>
<dbReference type="GO" id="GO:0009378">
    <property type="term" value="F:four-way junction helicase activity"/>
    <property type="evidence" value="ECO:0007669"/>
    <property type="project" value="TreeGrafter"/>
</dbReference>
<feature type="domain" description="Helicase C-terminal" evidence="8">
    <location>
        <begin position="220"/>
        <end position="373"/>
    </location>
</feature>
<evidence type="ECO:0000256" key="3">
    <source>
        <dbReference type="ARBA" id="ARBA00022840"/>
    </source>
</evidence>
<keyword evidence="2" id="KW-0547">Nucleotide-binding</keyword>
<feature type="domain" description="Helicase ATP-binding" evidence="7">
    <location>
        <begin position="43"/>
        <end position="200"/>
    </location>
</feature>
<dbReference type="GO" id="GO:0005737">
    <property type="term" value="C:cytoplasm"/>
    <property type="evidence" value="ECO:0007669"/>
    <property type="project" value="TreeGrafter"/>
</dbReference>
<keyword evidence="9" id="KW-0378">Hydrolase</keyword>
<dbReference type="SMART" id="SM00490">
    <property type="entry name" value="HELICc"/>
    <property type="match status" value="1"/>
</dbReference>
<feature type="compositionally biased region" description="Low complexity" evidence="6">
    <location>
        <begin position="450"/>
        <end position="487"/>
    </location>
</feature>
<proteinExistence type="inferred from homology"/>
<evidence type="ECO:0000256" key="6">
    <source>
        <dbReference type="SAM" id="MobiDB-lite"/>
    </source>
</evidence>
<dbReference type="EC" id="5.6.2.4" evidence="5"/>
<evidence type="ECO:0000256" key="1">
    <source>
        <dbReference type="ARBA" id="ARBA00005446"/>
    </source>
</evidence>
<feature type="compositionally biased region" description="Low complexity" evidence="6">
    <location>
        <begin position="422"/>
        <end position="432"/>
    </location>
</feature>
<dbReference type="Pfam" id="PF00271">
    <property type="entry name" value="Helicase_C"/>
    <property type="match status" value="1"/>
</dbReference>
<dbReference type="SMART" id="SM00487">
    <property type="entry name" value="DEXDc"/>
    <property type="match status" value="1"/>
</dbReference>
<accession>A0A8K0UFP0</accession>
<dbReference type="InterPro" id="IPR001650">
    <property type="entry name" value="Helicase_C-like"/>
</dbReference>
<evidence type="ECO:0000256" key="2">
    <source>
        <dbReference type="ARBA" id="ARBA00022741"/>
    </source>
</evidence>
<feature type="region of interest" description="Disordered" evidence="6">
    <location>
        <begin position="394"/>
        <end position="526"/>
    </location>
</feature>
<keyword evidence="3" id="KW-0067">ATP-binding</keyword>
<sequence>MADALLHPVSNTVVHPSRLKDLRVFLHDSNASFTSPAQATLLELIVDGRSHLLAVVGTGIGKTTLIMMVAKMYASTRTVIVVLPLLSLHNQMRSRALLAGLKASKFSPDEEFDRYANIVTVQIEHLDSPRFNECLISRQGLYRIFCDEIHKALTDVHYRQAFLHLSSLNLLSTQIVALTATMPPHLVPALSSLTGVTWRVLRSPTQRKELILEMRHHEHPIQAAFEYLRDEVLGSYTKEDRAIVFAVSLADAEDLASKLGSKPYHSKADWKVVQDFERGTHNVLVTTTALGVGYDNAHVRHVIHVLATYSLFDHDQQIGRAGRDGLPAVAISFFPLSMNPPTKKASYDLGQDALYQWATHPNQCLRIILSRFMDGVATTCMLLQDAQLCQSCRKEMNRPPPSRTVSLPPPHTLPANPPPAAATPLSPAVSSPLPIPSHPTPPSVGSARPSLPSTLSSGSLAPSSSSNPTSETSISALPLPAPSSSHSMESHKRKGAPSSPLRATKSLRTDSCSVVPTRPHAEDRLP</sequence>
<dbReference type="PROSITE" id="PS51192">
    <property type="entry name" value="HELICASE_ATP_BIND_1"/>
    <property type="match status" value="1"/>
</dbReference>
<gene>
    <name evidence="9" type="ORF">BXZ70DRAFT_901234</name>
</gene>
<dbReference type="SUPFAM" id="SSF52540">
    <property type="entry name" value="P-loop containing nucleoside triphosphate hydrolases"/>
    <property type="match status" value="1"/>
</dbReference>
<evidence type="ECO:0000256" key="5">
    <source>
        <dbReference type="ARBA" id="ARBA00034808"/>
    </source>
</evidence>
<evidence type="ECO:0000259" key="7">
    <source>
        <dbReference type="PROSITE" id="PS51192"/>
    </source>
</evidence>
<dbReference type="PANTHER" id="PTHR13710">
    <property type="entry name" value="DNA HELICASE RECQ FAMILY MEMBER"/>
    <property type="match status" value="1"/>
</dbReference>
<organism evidence="9 10">
    <name type="scientific">Cristinia sonorae</name>
    <dbReference type="NCBI Taxonomy" id="1940300"/>
    <lineage>
        <taxon>Eukaryota</taxon>
        <taxon>Fungi</taxon>
        <taxon>Dikarya</taxon>
        <taxon>Basidiomycota</taxon>
        <taxon>Agaricomycotina</taxon>
        <taxon>Agaricomycetes</taxon>
        <taxon>Agaricomycetidae</taxon>
        <taxon>Agaricales</taxon>
        <taxon>Pleurotineae</taxon>
        <taxon>Stephanosporaceae</taxon>
        <taxon>Cristinia</taxon>
    </lineage>
</organism>